<feature type="chain" id="PRO_5008889682" evidence="3">
    <location>
        <begin position="17"/>
        <end position="276"/>
    </location>
</feature>
<keyword evidence="1 3" id="KW-0732">Signal</keyword>
<dbReference type="Pfam" id="PF01764">
    <property type="entry name" value="Lipase_3"/>
    <property type="match status" value="1"/>
</dbReference>
<dbReference type="GO" id="GO:0016787">
    <property type="term" value="F:hydrolase activity"/>
    <property type="evidence" value="ECO:0007669"/>
    <property type="project" value="UniProtKB-KW"/>
</dbReference>
<evidence type="ECO:0000313" key="5">
    <source>
        <dbReference type="EMBL" id="OBZ88261.1"/>
    </source>
</evidence>
<evidence type="ECO:0000256" key="2">
    <source>
        <dbReference type="ARBA" id="ARBA00022801"/>
    </source>
</evidence>
<feature type="signal peptide" evidence="3">
    <location>
        <begin position="1"/>
        <end position="16"/>
    </location>
</feature>
<protein>
    <submittedName>
        <fullName evidence="5">Lipase</fullName>
    </submittedName>
</protein>
<organism evidence="5 6">
    <name type="scientific">Choanephora cucurbitarum</name>
    <dbReference type="NCBI Taxonomy" id="101091"/>
    <lineage>
        <taxon>Eukaryota</taxon>
        <taxon>Fungi</taxon>
        <taxon>Fungi incertae sedis</taxon>
        <taxon>Mucoromycota</taxon>
        <taxon>Mucoromycotina</taxon>
        <taxon>Mucoromycetes</taxon>
        <taxon>Mucorales</taxon>
        <taxon>Mucorineae</taxon>
        <taxon>Choanephoraceae</taxon>
        <taxon>Choanephoroideae</taxon>
        <taxon>Choanephora</taxon>
    </lineage>
</organism>
<dbReference type="PANTHER" id="PTHR46640:SF1">
    <property type="entry name" value="FUNGAL LIPASE-LIKE DOMAIN-CONTAINING PROTEIN-RELATED"/>
    <property type="match status" value="1"/>
</dbReference>
<accession>A0A1C7NGJ6</accession>
<evidence type="ECO:0000256" key="1">
    <source>
        <dbReference type="ARBA" id="ARBA00022729"/>
    </source>
</evidence>
<dbReference type="InterPro" id="IPR051299">
    <property type="entry name" value="AB_hydrolase_lip/est"/>
</dbReference>
<dbReference type="GO" id="GO:0006629">
    <property type="term" value="P:lipid metabolic process"/>
    <property type="evidence" value="ECO:0007669"/>
    <property type="project" value="InterPro"/>
</dbReference>
<dbReference type="CDD" id="cd00519">
    <property type="entry name" value="Lipase_3"/>
    <property type="match status" value="1"/>
</dbReference>
<name>A0A1C7NGJ6_9FUNG</name>
<dbReference type="SUPFAM" id="SSF53474">
    <property type="entry name" value="alpha/beta-Hydrolases"/>
    <property type="match status" value="1"/>
</dbReference>
<keyword evidence="6" id="KW-1185">Reference proteome</keyword>
<reference evidence="5 6" key="1">
    <citation type="submission" date="2016-03" db="EMBL/GenBank/DDBJ databases">
        <title>Choanephora cucurbitarum.</title>
        <authorList>
            <person name="Min B."/>
            <person name="Park H."/>
            <person name="Park J.-H."/>
            <person name="Shin H.-D."/>
            <person name="Choi I.-G."/>
        </authorList>
    </citation>
    <scope>NUCLEOTIDE SEQUENCE [LARGE SCALE GENOMIC DNA]</scope>
    <source>
        <strain evidence="5 6">KUS-F28377</strain>
    </source>
</reference>
<dbReference type="Gene3D" id="3.40.50.1820">
    <property type="entry name" value="alpha/beta hydrolase"/>
    <property type="match status" value="1"/>
</dbReference>
<sequence length="276" mass="30951">MLPFVALLLILTKVQCFDFSRIVLPKDTEFFNTTYDTNNKESFFTDYRRVLNEDILLPSATVVRYQYNDTDTLADIMFYAKLTKTSNCRASYDKLDCPFCKEILPDAHVVVTYGKNPLGVSGHISVSEDNKTIYVVVRGAASMRNKITYGVNEMIQHPFIPNAQVHKGMLLALLSIRDTIAQTLDDQLKLHPEYKVVVAGHSFGAGVASLVAVDIQQQFPQLDSTRLKARLLGKPRVGNEGYVAYIGDNNIDLIRYVQYDDGTAHEPSLLKGYLVG</sequence>
<dbReference type="PANTHER" id="PTHR46640">
    <property type="entry name" value="TRIACYLGLYCEROL LIPASE, PUTATIVE (AFU_ORTHOLOGUE AFUA_6G06510)-RELATED"/>
    <property type="match status" value="1"/>
</dbReference>
<evidence type="ECO:0000259" key="4">
    <source>
        <dbReference type="Pfam" id="PF01764"/>
    </source>
</evidence>
<comment type="caution">
    <text evidence="5">The sequence shown here is derived from an EMBL/GenBank/DDBJ whole genome shotgun (WGS) entry which is preliminary data.</text>
</comment>
<dbReference type="InterPro" id="IPR029058">
    <property type="entry name" value="AB_hydrolase_fold"/>
</dbReference>
<dbReference type="EMBL" id="LUGH01000163">
    <property type="protein sequence ID" value="OBZ88261.1"/>
    <property type="molecule type" value="Genomic_DNA"/>
</dbReference>
<keyword evidence="2" id="KW-0378">Hydrolase</keyword>
<feature type="domain" description="Fungal lipase-type" evidence="4">
    <location>
        <begin position="134"/>
        <end position="266"/>
    </location>
</feature>
<proteinExistence type="predicted"/>
<evidence type="ECO:0000256" key="3">
    <source>
        <dbReference type="SAM" id="SignalP"/>
    </source>
</evidence>
<evidence type="ECO:0000313" key="6">
    <source>
        <dbReference type="Proteomes" id="UP000093000"/>
    </source>
</evidence>
<gene>
    <name evidence="5" type="primary">LIP_4</name>
    <name evidence="5" type="ORF">A0J61_03678</name>
</gene>
<dbReference type="Proteomes" id="UP000093000">
    <property type="component" value="Unassembled WGS sequence"/>
</dbReference>
<dbReference type="InterPro" id="IPR002921">
    <property type="entry name" value="Fungal_lipase-type"/>
</dbReference>
<dbReference type="OrthoDB" id="426718at2759"/>
<dbReference type="AlphaFoldDB" id="A0A1C7NGJ6"/>
<dbReference type="InParanoid" id="A0A1C7NGJ6"/>